<evidence type="ECO:0000313" key="1">
    <source>
        <dbReference type="EMBL" id="KAF2796182.1"/>
    </source>
</evidence>
<sequence>PPIDREFICMNDEYSECRTGQVTKALSRKVISNHFGRNKACTRIITDWPLFCRKHYQRATYKPYLWQRRKVDLILRQFEIIEKEHPGTTYNVAFKKAEEARLNDFSRKVAGGVPVDQAAASVAPDAKIKSFQAPLQVLRELELGLGQMKTIKEVRESVGVILNMLENGETTEVPSIEFLPNIPKKKAATSRISAKGAIKKTSKA</sequence>
<dbReference type="AlphaFoldDB" id="A0A6A6XIE6"/>
<keyword evidence="2" id="KW-1185">Reference proteome</keyword>
<dbReference type="OrthoDB" id="4161595at2759"/>
<feature type="non-terminal residue" evidence="1">
    <location>
        <position position="1"/>
    </location>
</feature>
<organism evidence="1 2">
    <name type="scientific">Melanomma pulvis-pyrius CBS 109.77</name>
    <dbReference type="NCBI Taxonomy" id="1314802"/>
    <lineage>
        <taxon>Eukaryota</taxon>
        <taxon>Fungi</taxon>
        <taxon>Dikarya</taxon>
        <taxon>Ascomycota</taxon>
        <taxon>Pezizomycotina</taxon>
        <taxon>Dothideomycetes</taxon>
        <taxon>Pleosporomycetidae</taxon>
        <taxon>Pleosporales</taxon>
        <taxon>Melanommataceae</taxon>
        <taxon>Melanomma</taxon>
    </lineage>
</organism>
<name>A0A6A6XIE6_9PLEO</name>
<accession>A0A6A6XIE6</accession>
<dbReference type="EMBL" id="MU001837">
    <property type="protein sequence ID" value="KAF2796182.1"/>
    <property type="molecule type" value="Genomic_DNA"/>
</dbReference>
<proteinExistence type="predicted"/>
<feature type="non-terminal residue" evidence="1">
    <location>
        <position position="204"/>
    </location>
</feature>
<gene>
    <name evidence="1" type="ORF">K505DRAFT_220729</name>
</gene>
<evidence type="ECO:0000313" key="2">
    <source>
        <dbReference type="Proteomes" id="UP000799757"/>
    </source>
</evidence>
<dbReference type="Proteomes" id="UP000799757">
    <property type="component" value="Unassembled WGS sequence"/>
</dbReference>
<reference evidence="1" key="1">
    <citation type="journal article" date="2020" name="Stud. Mycol.">
        <title>101 Dothideomycetes genomes: a test case for predicting lifestyles and emergence of pathogens.</title>
        <authorList>
            <person name="Haridas S."/>
            <person name="Albert R."/>
            <person name="Binder M."/>
            <person name="Bloem J."/>
            <person name="Labutti K."/>
            <person name="Salamov A."/>
            <person name="Andreopoulos B."/>
            <person name="Baker S."/>
            <person name="Barry K."/>
            <person name="Bills G."/>
            <person name="Bluhm B."/>
            <person name="Cannon C."/>
            <person name="Castanera R."/>
            <person name="Culley D."/>
            <person name="Daum C."/>
            <person name="Ezra D."/>
            <person name="Gonzalez J."/>
            <person name="Henrissat B."/>
            <person name="Kuo A."/>
            <person name="Liang C."/>
            <person name="Lipzen A."/>
            <person name="Lutzoni F."/>
            <person name="Magnuson J."/>
            <person name="Mondo S."/>
            <person name="Nolan M."/>
            <person name="Ohm R."/>
            <person name="Pangilinan J."/>
            <person name="Park H.-J."/>
            <person name="Ramirez L."/>
            <person name="Alfaro M."/>
            <person name="Sun H."/>
            <person name="Tritt A."/>
            <person name="Yoshinaga Y."/>
            <person name="Zwiers L.-H."/>
            <person name="Turgeon B."/>
            <person name="Goodwin S."/>
            <person name="Spatafora J."/>
            <person name="Crous P."/>
            <person name="Grigoriev I."/>
        </authorList>
    </citation>
    <scope>NUCLEOTIDE SEQUENCE</scope>
    <source>
        <strain evidence="1">CBS 109.77</strain>
    </source>
</reference>
<protein>
    <submittedName>
        <fullName evidence="1">Uncharacterized protein</fullName>
    </submittedName>
</protein>